<dbReference type="InterPro" id="IPR013877">
    <property type="entry name" value="YAP-bd/ALF4/Glomulin"/>
</dbReference>
<gene>
    <name evidence="2" type="ORF">RHTO0S_01e07074g</name>
</gene>
<sequence>MSSAGTAGPSEPLLDRIQAAAAAGGSREGDAMLLDELEEALLREAEALKLGDGDVQGTLFDEPFVLLDYLLPLVSASSSARPTSDRAQACLNLVGTLSSPKEVVMGVGQKLAELVSAECAANEDEDSSDGDRDSVDARSSAVQLACLIGLYARALPRIKTEQFRPFTEPACDVILAALSHLAAEGAFQPLDSLDTVSPATDNLAFVVFREVVEFLIAMEHPIVFCQTGHIDTDPLRTLLYETVGRLHSLLSPVDIAAELAGEAYPQMSDRFTRTEEPDVRETWRLAVFATSCLHDDAPRLLYRANDSEAPLVLRLGQFVMALHVLSVEKPRSAMSYQMPSPIGSEFEPSLPLLREVIGHPELRLGEDELLFWLWWVVALRPRQLLSDIMPLETAYSILEILTPLAAQSPSPPNRFLAYTLLDYLISDFDRVYPGSTGHIVEGEAAQMAVLRVLAVECPFANMRDAAVGLVKNVVLAKLDSSKGEESLFLSDTLFASPLGHSLLSAFPPSPSSSSDASPTATPSMSAEEFVEQYHRGVMERLSLVYVLLKRDTANRTHIASPSTLERIQSSLLDPLSSLFDSWSSSSSSSTSLDTATDLELDLMRDLLERVKGAVREVQR</sequence>
<accession>A0A061AF68</accession>
<dbReference type="EMBL" id="LK052936">
    <property type="protein sequence ID" value="CDR35786.1"/>
    <property type="molecule type" value="Genomic_DNA"/>
</dbReference>
<organism evidence="2">
    <name type="scientific">Rhodotorula toruloides</name>
    <name type="common">Yeast</name>
    <name type="synonym">Rhodosporidium toruloides</name>
    <dbReference type="NCBI Taxonomy" id="5286"/>
    <lineage>
        <taxon>Eukaryota</taxon>
        <taxon>Fungi</taxon>
        <taxon>Dikarya</taxon>
        <taxon>Basidiomycota</taxon>
        <taxon>Pucciniomycotina</taxon>
        <taxon>Microbotryomycetes</taxon>
        <taxon>Sporidiobolales</taxon>
        <taxon>Sporidiobolaceae</taxon>
        <taxon>Rhodotorula</taxon>
    </lineage>
</organism>
<feature type="region of interest" description="Disordered" evidence="1">
    <location>
        <begin position="506"/>
        <end position="525"/>
    </location>
</feature>
<proteinExistence type="predicted"/>
<reference evidence="2" key="1">
    <citation type="journal article" date="2014" name="Genome Announc.">
        <title>Draft genome sequence of Rhodosporidium toruloides CECT1137, an oleaginous yeast of biotechnological interest.</title>
        <authorList>
            <person name="Morin N."/>
            <person name="Calcas X."/>
            <person name="Devillers H."/>
            <person name="Durrens P."/>
            <person name="Sherman D.J."/>
            <person name="Nicaud J.-M."/>
            <person name="Neuveglise C."/>
        </authorList>
    </citation>
    <scope>NUCLEOTIDE SEQUENCE</scope>
    <source>
        <strain evidence="2">CECT1137</strain>
    </source>
</reference>
<dbReference type="OrthoDB" id="5396786at2759"/>
<protein>
    <submittedName>
        <fullName evidence="2">RHTO0S01e07074g1_1</fullName>
    </submittedName>
</protein>
<dbReference type="AlphaFoldDB" id="A0A061AF68"/>
<name>A0A061AF68_RHOTO</name>
<evidence type="ECO:0000256" key="1">
    <source>
        <dbReference type="SAM" id="MobiDB-lite"/>
    </source>
</evidence>
<dbReference type="Pfam" id="PF08568">
    <property type="entry name" value="Kinetochor_Ybp2"/>
    <property type="match status" value="2"/>
</dbReference>
<evidence type="ECO:0000313" key="2">
    <source>
        <dbReference type="EMBL" id="CDR35786.1"/>
    </source>
</evidence>